<evidence type="ECO:0000313" key="1">
    <source>
        <dbReference type="EMBL" id="KAJ8439640.1"/>
    </source>
</evidence>
<proteinExistence type="predicted"/>
<name>A0A9Q1K9Z7_9CARY</name>
<evidence type="ECO:0000313" key="2">
    <source>
        <dbReference type="Proteomes" id="UP001153076"/>
    </source>
</evidence>
<comment type="caution">
    <text evidence="1">The sequence shown here is derived from an EMBL/GenBank/DDBJ whole genome shotgun (WGS) entry which is preliminary data.</text>
</comment>
<gene>
    <name evidence="1" type="ORF">Cgig2_021652</name>
</gene>
<keyword evidence="2" id="KW-1185">Reference proteome</keyword>
<accession>A0A9Q1K9Z7</accession>
<sequence>MLELEIMSLRRAHPSYREDDLIRGAGAPKKFLRDLRHRRVQIQVTIRACRVWSILFHIEQSGRFCVTRNLVERFWDNTNTFHLLFDPPQSMFYVRTLAIEDMVEIKLGIQFVDCADRHGIYATYLHHLMTHLVYFLLCFLPFYSTLMMQTFAIPVLPVTVVEALIPGLNIRVSGEWEEATYVDIRLAPKSKCPELPFPRAFLGITASSLANGAPFPLHKEDLATKISKTNKNSKDCGHTPSLAILPKEETFQGSIYSELDQLHEERSSSSLGYSMVAHLLLGLAGASLDNSSSTKMPTFCNVAKFSNCVNYRSITPPHDMPVKSLRKYEVEDVLVNPLQTHYTNDVPHMKKQTINQFLKNTKLAELPRKLNLDLIQQIDWVHSPEFNPTT</sequence>
<protein>
    <submittedName>
        <fullName evidence="1">Uncharacterized protein</fullName>
    </submittedName>
</protein>
<organism evidence="1 2">
    <name type="scientific">Carnegiea gigantea</name>
    <dbReference type="NCBI Taxonomy" id="171969"/>
    <lineage>
        <taxon>Eukaryota</taxon>
        <taxon>Viridiplantae</taxon>
        <taxon>Streptophyta</taxon>
        <taxon>Embryophyta</taxon>
        <taxon>Tracheophyta</taxon>
        <taxon>Spermatophyta</taxon>
        <taxon>Magnoliopsida</taxon>
        <taxon>eudicotyledons</taxon>
        <taxon>Gunneridae</taxon>
        <taxon>Pentapetalae</taxon>
        <taxon>Caryophyllales</taxon>
        <taxon>Cactineae</taxon>
        <taxon>Cactaceae</taxon>
        <taxon>Cactoideae</taxon>
        <taxon>Echinocereeae</taxon>
        <taxon>Carnegiea</taxon>
    </lineage>
</organism>
<dbReference type="EMBL" id="JAKOGI010000213">
    <property type="protein sequence ID" value="KAJ8439640.1"/>
    <property type="molecule type" value="Genomic_DNA"/>
</dbReference>
<reference evidence="1" key="1">
    <citation type="submission" date="2022-04" db="EMBL/GenBank/DDBJ databases">
        <title>Carnegiea gigantea Genome sequencing and assembly v2.</title>
        <authorList>
            <person name="Copetti D."/>
            <person name="Sanderson M.J."/>
            <person name="Burquez A."/>
            <person name="Wojciechowski M.F."/>
        </authorList>
    </citation>
    <scope>NUCLEOTIDE SEQUENCE</scope>
    <source>
        <strain evidence="1">SGP5-SGP5p</strain>
        <tissue evidence="1">Aerial part</tissue>
    </source>
</reference>
<dbReference type="AlphaFoldDB" id="A0A9Q1K9Z7"/>
<dbReference type="Proteomes" id="UP001153076">
    <property type="component" value="Unassembled WGS sequence"/>
</dbReference>